<feature type="compositionally biased region" description="Acidic residues" evidence="4">
    <location>
        <begin position="490"/>
        <end position="502"/>
    </location>
</feature>
<keyword evidence="5" id="KW-1133">Transmembrane helix</keyword>
<dbReference type="Gene3D" id="3.40.50.410">
    <property type="entry name" value="von Willebrand factor, type A domain"/>
    <property type="match status" value="1"/>
</dbReference>
<dbReference type="InterPro" id="IPR050768">
    <property type="entry name" value="UPF0353/GerABKA_families"/>
</dbReference>
<sequence>MSFLHPEFLYYMLPPLIILFGLLLTQKESEAQFFSQEVMDKLRVSANSMTQRARNALFLLIGIFMILALAEPVFDEGKVLVKAKSADVMIALDISDSMLAQDVYPNRLELAKQKALMFLDEMSDERVGVMAFAKSSYLVSPLSFDSSAVSFLLKQLDTSSITQKGTDFLSILEAFAKTNENRDEKYLLILSDGGDAIDFRDEIEFAQKNKIVVFVLGIATKEGAPVKKEDGNFIKQNSKIIISKLNKEISSLATESGGVYIKSSLSNTDVKAMLKEIKSISKEKELKSEEINKYEPLFYYPLALALFLLLIATSSISKRGKTELPTLLLFCLLISFSVETRASMLDFIELEDAKEAYEKKEYKKSAEIYENYANKSQLGEGYFNAGNAFYKQKNYKKAIEAYERAMFDRDEMRAKNLSNLGNAYAKSSELQKAVEAYENSLEIEEDRETRENLERVKKLLKEQEKKQDEQKQDEQKEDEKKEDKEKSDDASENSDEKDDNSQDESSSKSSQNDEEKKSDETKAKEEENNKQDKQDAKEKKKEQLDELKEDEKSSDENSDTSQKEQQETQMSDAEQKKWLDEINTQNSSFMYKLSDEKPTKRMSDEKPW</sequence>
<keyword evidence="5" id="KW-0812">Transmembrane</keyword>
<feature type="compositionally biased region" description="Basic and acidic residues" evidence="4">
    <location>
        <begin position="511"/>
        <end position="566"/>
    </location>
</feature>
<organism evidence="7 8">
    <name type="scientific">Sulfurimonas hongkongensis</name>
    <dbReference type="NCBI Taxonomy" id="1172190"/>
    <lineage>
        <taxon>Bacteria</taxon>
        <taxon>Pseudomonadati</taxon>
        <taxon>Campylobacterota</taxon>
        <taxon>Epsilonproteobacteria</taxon>
        <taxon>Campylobacterales</taxon>
        <taxon>Sulfurimonadaceae</taxon>
        <taxon>Sulfurimonas</taxon>
    </lineage>
</organism>
<feature type="region of interest" description="Disordered" evidence="4">
    <location>
        <begin position="462"/>
        <end position="608"/>
    </location>
</feature>
<evidence type="ECO:0000256" key="3">
    <source>
        <dbReference type="PROSITE-ProRule" id="PRU00339"/>
    </source>
</evidence>
<dbReference type="InterPro" id="IPR019734">
    <property type="entry name" value="TPR_rpt"/>
</dbReference>
<dbReference type="InterPro" id="IPR036465">
    <property type="entry name" value="vWFA_dom_sf"/>
</dbReference>
<dbReference type="Gene3D" id="1.25.40.10">
    <property type="entry name" value="Tetratricopeptide repeat domain"/>
    <property type="match status" value="1"/>
</dbReference>
<evidence type="ECO:0000259" key="6">
    <source>
        <dbReference type="PROSITE" id="PS50234"/>
    </source>
</evidence>
<dbReference type="AlphaFoldDB" id="T0L2J0"/>
<proteinExistence type="predicted"/>
<feature type="transmembrane region" description="Helical" evidence="5">
    <location>
        <begin position="55"/>
        <end position="74"/>
    </location>
</feature>
<dbReference type="eggNOG" id="COG2304">
    <property type="taxonomic scope" value="Bacteria"/>
</dbReference>
<dbReference type="SUPFAM" id="SSF48452">
    <property type="entry name" value="TPR-like"/>
    <property type="match status" value="1"/>
</dbReference>
<evidence type="ECO:0000256" key="5">
    <source>
        <dbReference type="SAM" id="Phobius"/>
    </source>
</evidence>
<dbReference type="InterPro" id="IPR002035">
    <property type="entry name" value="VWF_A"/>
</dbReference>
<dbReference type="Proteomes" id="UP000015520">
    <property type="component" value="Unassembled WGS sequence"/>
</dbReference>
<protein>
    <recommendedName>
        <fullName evidence="6">VWFA domain-containing protein</fullName>
    </recommendedName>
</protein>
<feature type="compositionally biased region" description="Basic and acidic residues" evidence="4">
    <location>
        <begin position="462"/>
        <end position="489"/>
    </location>
</feature>
<dbReference type="SMART" id="SM00028">
    <property type="entry name" value="TPR"/>
    <property type="match status" value="2"/>
</dbReference>
<evidence type="ECO:0000256" key="1">
    <source>
        <dbReference type="ARBA" id="ARBA00022737"/>
    </source>
</evidence>
<dbReference type="PANTHER" id="PTHR22550:SF14">
    <property type="entry name" value="VWFA DOMAIN-CONTAINING PROTEIN"/>
    <property type="match status" value="1"/>
</dbReference>
<dbReference type="SMART" id="SM00327">
    <property type="entry name" value="VWA"/>
    <property type="match status" value="1"/>
</dbReference>
<comment type="caution">
    <text evidence="7">The sequence shown here is derived from an EMBL/GenBank/DDBJ whole genome shotgun (WGS) entry which is preliminary data.</text>
</comment>
<gene>
    <name evidence="7" type="ORF">M947_03235</name>
</gene>
<evidence type="ECO:0000313" key="8">
    <source>
        <dbReference type="Proteomes" id="UP000015520"/>
    </source>
</evidence>
<evidence type="ECO:0000256" key="4">
    <source>
        <dbReference type="SAM" id="MobiDB-lite"/>
    </source>
</evidence>
<evidence type="ECO:0000313" key="7">
    <source>
        <dbReference type="EMBL" id="EQB40048.1"/>
    </source>
</evidence>
<dbReference type="SUPFAM" id="SSF53300">
    <property type="entry name" value="vWA-like"/>
    <property type="match status" value="1"/>
</dbReference>
<dbReference type="Pfam" id="PF13519">
    <property type="entry name" value="VWA_2"/>
    <property type="match status" value="1"/>
</dbReference>
<dbReference type="STRING" id="1172190.M947_03235"/>
<accession>T0L2J0</accession>
<dbReference type="Pfam" id="PF13176">
    <property type="entry name" value="TPR_7"/>
    <property type="match status" value="1"/>
</dbReference>
<dbReference type="eggNOG" id="COG0457">
    <property type="taxonomic scope" value="Bacteria"/>
</dbReference>
<keyword evidence="2 3" id="KW-0802">TPR repeat</keyword>
<keyword evidence="5" id="KW-0472">Membrane</keyword>
<name>T0L2J0_9BACT</name>
<dbReference type="InterPro" id="IPR013105">
    <property type="entry name" value="TPR_2"/>
</dbReference>
<feature type="domain" description="VWFA" evidence="6">
    <location>
        <begin position="87"/>
        <end position="277"/>
    </location>
</feature>
<dbReference type="PROSITE" id="PS50005">
    <property type="entry name" value="TPR"/>
    <property type="match status" value="2"/>
</dbReference>
<keyword evidence="1" id="KW-0677">Repeat</keyword>
<dbReference type="OrthoDB" id="9807628at2"/>
<dbReference type="PATRIC" id="fig|1172190.3.peg.628"/>
<dbReference type="RefSeq" id="WP_021286921.1">
    <property type="nucleotide sequence ID" value="NZ_AUPZ01000004.1"/>
</dbReference>
<feature type="repeat" description="TPR" evidence="3">
    <location>
        <begin position="379"/>
        <end position="412"/>
    </location>
</feature>
<dbReference type="PROSITE" id="PS50234">
    <property type="entry name" value="VWFA"/>
    <property type="match status" value="1"/>
</dbReference>
<dbReference type="Pfam" id="PF07719">
    <property type="entry name" value="TPR_2"/>
    <property type="match status" value="1"/>
</dbReference>
<feature type="compositionally biased region" description="Basic and acidic residues" evidence="4">
    <location>
        <begin position="593"/>
        <end position="608"/>
    </location>
</feature>
<evidence type="ECO:0000256" key="2">
    <source>
        <dbReference type="ARBA" id="ARBA00022803"/>
    </source>
</evidence>
<dbReference type="PANTHER" id="PTHR22550">
    <property type="entry name" value="SPORE GERMINATION PROTEIN"/>
    <property type="match status" value="1"/>
</dbReference>
<feature type="repeat" description="TPR" evidence="3">
    <location>
        <begin position="414"/>
        <end position="447"/>
    </location>
</feature>
<dbReference type="InterPro" id="IPR011990">
    <property type="entry name" value="TPR-like_helical_dom_sf"/>
</dbReference>
<dbReference type="EMBL" id="AUPZ01000004">
    <property type="protein sequence ID" value="EQB40048.1"/>
    <property type="molecule type" value="Genomic_DNA"/>
</dbReference>
<keyword evidence="8" id="KW-1185">Reference proteome</keyword>
<reference evidence="7 8" key="1">
    <citation type="submission" date="2013-07" db="EMBL/GenBank/DDBJ databases">
        <title>Sulfurimonas hongkongensis AST-10 Genome Sequencing.</title>
        <authorList>
            <person name="Cai L."/>
            <person name="Zhang T."/>
        </authorList>
    </citation>
    <scope>NUCLEOTIDE SEQUENCE [LARGE SCALE GENOMIC DNA]</scope>
    <source>
        <strain evidence="7 8">AST-10</strain>
    </source>
</reference>